<comment type="subcellular location">
    <subcellularLocation>
        <location evidence="1">Membrane</location>
        <topology evidence="1">Multi-pass membrane protein</topology>
    </subcellularLocation>
</comment>
<dbReference type="OMA" id="GICAPLR"/>
<accession>A0A226EZD1</accession>
<feature type="transmembrane region" description="Helical" evidence="5">
    <location>
        <begin position="365"/>
        <end position="385"/>
    </location>
</feature>
<dbReference type="Proteomes" id="UP000198287">
    <property type="component" value="Unassembled WGS sequence"/>
</dbReference>
<evidence type="ECO:0000256" key="4">
    <source>
        <dbReference type="ARBA" id="ARBA00023136"/>
    </source>
</evidence>
<dbReference type="PANTHER" id="PTHR21041">
    <property type="entry name" value="DENDRITIC CELL-SPECIFIC TRANSMEMBRANE PROTEIN"/>
    <property type="match status" value="1"/>
</dbReference>
<dbReference type="PANTHER" id="PTHR21041:SF17">
    <property type="entry name" value="E3 UBIQUITIN-PROTEIN LIGASE DCST1"/>
    <property type="match status" value="1"/>
</dbReference>
<proteinExistence type="predicted"/>
<evidence type="ECO:0000259" key="6">
    <source>
        <dbReference type="Pfam" id="PF07782"/>
    </source>
</evidence>
<dbReference type="GO" id="GO:0016020">
    <property type="term" value="C:membrane"/>
    <property type="evidence" value="ECO:0007669"/>
    <property type="project" value="UniProtKB-SubCell"/>
</dbReference>
<dbReference type="Pfam" id="PF26039">
    <property type="entry name" value="Dcst2"/>
    <property type="match status" value="1"/>
</dbReference>
<comment type="caution">
    <text evidence="7">The sequence shown here is derived from an EMBL/GenBank/DDBJ whole genome shotgun (WGS) entry which is preliminary data.</text>
</comment>
<evidence type="ECO:0000256" key="5">
    <source>
        <dbReference type="SAM" id="Phobius"/>
    </source>
</evidence>
<organism evidence="7 8">
    <name type="scientific">Folsomia candida</name>
    <name type="common">Springtail</name>
    <dbReference type="NCBI Taxonomy" id="158441"/>
    <lineage>
        <taxon>Eukaryota</taxon>
        <taxon>Metazoa</taxon>
        <taxon>Ecdysozoa</taxon>
        <taxon>Arthropoda</taxon>
        <taxon>Hexapoda</taxon>
        <taxon>Collembola</taxon>
        <taxon>Entomobryomorpha</taxon>
        <taxon>Isotomoidea</taxon>
        <taxon>Isotomidae</taxon>
        <taxon>Proisotominae</taxon>
        <taxon>Folsomia</taxon>
    </lineage>
</organism>
<keyword evidence="3 5" id="KW-1133">Transmembrane helix</keyword>
<feature type="transmembrane region" description="Helical" evidence="5">
    <location>
        <begin position="86"/>
        <end position="108"/>
    </location>
</feature>
<dbReference type="AlphaFoldDB" id="A0A226EZD1"/>
<reference evidence="7 8" key="1">
    <citation type="submission" date="2015-12" db="EMBL/GenBank/DDBJ databases">
        <title>The genome of Folsomia candida.</title>
        <authorList>
            <person name="Faddeeva A."/>
            <person name="Derks M.F."/>
            <person name="Anvar Y."/>
            <person name="Smit S."/>
            <person name="Van Straalen N."/>
            <person name="Roelofs D."/>
        </authorList>
    </citation>
    <scope>NUCLEOTIDE SEQUENCE [LARGE SCALE GENOMIC DNA]</scope>
    <source>
        <strain evidence="7 8">VU population</strain>
        <tissue evidence="7">Whole body</tissue>
    </source>
</reference>
<gene>
    <name evidence="7" type="ORF">Fcan01_01194</name>
</gene>
<evidence type="ECO:0000313" key="8">
    <source>
        <dbReference type="Proteomes" id="UP000198287"/>
    </source>
</evidence>
<evidence type="ECO:0000313" key="7">
    <source>
        <dbReference type="EMBL" id="OXA62036.1"/>
    </source>
</evidence>
<evidence type="ECO:0000256" key="3">
    <source>
        <dbReference type="ARBA" id="ARBA00022989"/>
    </source>
</evidence>
<dbReference type="OrthoDB" id="5985669at2759"/>
<feature type="transmembrane region" description="Helical" evidence="5">
    <location>
        <begin position="310"/>
        <end position="333"/>
    </location>
</feature>
<keyword evidence="4 5" id="KW-0472">Membrane</keyword>
<evidence type="ECO:0000256" key="2">
    <source>
        <dbReference type="ARBA" id="ARBA00022692"/>
    </source>
</evidence>
<dbReference type="InterPro" id="IPR051856">
    <property type="entry name" value="CSR-E3_Ligase_Protein"/>
</dbReference>
<name>A0A226EZD1_FOLCA</name>
<feature type="transmembrane region" description="Helical" evidence="5">
    <location>
        <begin position="43"/>
        <end position="65"/>
    </location>
</feature>
<dbReference type="Pfam" id="PF07782">
    <property type="entry name" value="DC_STAMP"/>
    <property type="match status" value="1"/>
</dbReference>
<feature type="domain" description="Dendritic cell-specific transmembrane protein-like" evidence="6">
    <location>
        <begin position="359"/>
        <end position="492"/>
    </location>
</feature>
<keyword evidence="8" id="KW-1185">Reference proteome</keyword>
<dbReference type="InterPro" id="IPR012858">
    <property type="entry name" value="DC_STAMP-like"/>
</dbReference>
<evidence type="ECO:0000256" key="1">
    <source>
        <dbReference type="ARBA" id="ARBA00004141"/>
    </source>
</evidence>
<feature type="transmembrane region" description="Helical" evidence="5">
    <location>
        <begin position="17"/>
        <end position="37"/>
    </location>
</feature>
<feature type="transmembrane region" description="Helical" evidence="5">
    <location>
        <begin position="463"/>
        <end position="484"/>
    </location>
</feature>
<dbReference type="EMBL" id="LNIX01000001">
    <property type="protein sequence ID" value="OXA62036.1"/>
    <property type="molecule type" value="Genomic_DNA"/>
</dbReference>
<protein>
    <submittedName>
        <fullName evidence="7">DC-STAMP domain-containing protein 2</fullName>
    </submittedName>
</protein>
<sequence>MAIPSVSTKTQFPNVKYIWKSVGISIFFGLITFSILIFKLDINWVFCILISFVLTMLISVAVHFSRTFKYVMVLSIIKLVGPQSRLVLMSIVTGLIIAGPTVSIMHNLQEVHRTAQCVGDIVRNHSEEMQSAYSHAYKDMSTTIQESLSVWVGLSGKIENALEPARKAIDTAVATIENFGKDADRIRGECENAVSGVGKKCRDDTNRAYNDCRNKVPSMFKWVCETVNVGEQSCSAFSISSGICAPLRLGGYVGVGIPTVINAFKNVVDIVKLSIKPKTKIDTGIDIDSGNLTEVVSEIRHGIENKWDKVMLVIKIVQALLTIPILLVPLLALKYLRKASQEREKGEQAFRKFLRKDVKKERANIVPSLFLILTHILLTLTVFGFDYLLHWSQNIVGEFGGSTVSVTGSLQFEIDVNAGVILQPFVNLFLQTISQERSYTLQKSSVVCLPNPVQSSGMRDMCFVGVLYVVILFSVVFQIIVVNLKEKIVSSYLLINEVEGQSTNMVGEEEYKKLNNLGVEQINKCVDGIEYSRVEGELKINVKELNKLNRSHNEGY</sequence>
<keyword evidence="2 5" id="KW-0812">Transmembrane</keyword>